<gene>
    <name evidence="1" type="ORF">HMPREF9498_01843</name>
</gene>
<organism evidence="1 2">
    <name type="scientific">Enterococcus faecalis TX4248</name>
    <dbReference type="NCBI Taxonomy" id="749495"/>
    <lineage>
        <taxon>Bacteria</taxon>
        <taxon>Bacillati</taxon>
        <taxon>Bacillota</taxon>
        <taxon>Bacilli</taxon>
        <taxon>Lactobacillales</taxon>
        <taxon>Enterococcaceae</taxon>
        <taxon>Enterococcus</taxon>
    </lineage>
</organism>
<reference evidence="1 2" key="1">
    <citation type="submission" date="2010-07" db="EMBL/GenBank/DDBJ databases">
        <authorList>
            <person name="Sid Ahmed O."/>
        </authorList>
    </citation>
    <scope>NUCLEOTIDE SEQUENCE [LARGE SCALE GENOMIC DNA]</scope>
    <source>
        <strain evidence="1 2">TX4248</strain>
    </source>
</reference>
<sequence>MNSDKLSIRQFVRVFLLLKIKKRTNFRMFLLTKLAENDMIKGGEKEGKR</sequence>
<protein>
    <submittedName>
        <fullName evidence="1">Uncharacterized protein</fullName>
    </submittedName>
</protein>
<dbReference type="Proteomes" id="UP000004846">
    <property type="component" value="Unassembled WGS sequence"/>
</dbReference>
<dbReference type="AlphaFoldDB" id="A0A125W5C3"/>
<dbReference type="EMBL" id="AEBR01000063">
    <property type="protein sequence ID" value="EFM82428.1"/>
    <property type="molecule type" value="Genomic_DNA"/>
</dbReference>
<name>A0A125W5C3_ENTFL</name>
<evidence type="ECO:0000313" key="2">
    <source>
        <dbReference type="Proteomes" id="UP000004846"/>
    </source>
</evidence>
<dbReference type="HOGENOM" id="CLU_3135301_0_0_9"/>
<proteinExistence type="predicted"/>
<evidence type="ECO:0000313" key="1">
    <source>
        <dbReference type="EMBL" id="EFM82428.1"/>
    </source>
</evidence>
<accession>A0A125W5C3</accession>
<comment type="caution">
    <text evidence="1">The sequence shown here is derived from an EMBL/GenBank/DDBJ whole genome shotgun (WGS) entry which is preliminary data.</text>
</comment>